<feature type="region of interest" description="Disordered" evidence="2">
    <location>
        <begin position="279"/>
        <end position="453"/>
    </location>
</feature>
<dbReference type="Pfam" id="PF00787">
    <property type="entry name" value="PX"/>
    <property type="match status" value="1"/>
</dbReference>
<dbReference type="GeneID" id="66114397"/>
<dbReference type="PROSITE" id="PS50003">
    <property type="entry name" value="PH_DOMAIN"/>
    <property type="match status" value="1"/>
</dbReference>
<evidence type="ECO:0000256" key="2">
    <source>
        <dbReference type="SAM" id="MobiDB-lite"/>
    </source>
</evidence>
<proteinExistence type="predicted"/>
<dbReference type="AlphaFoldDB" id="A0A9P8AI13"/>
<dbReference type="GO" id="GO:0007165">
    <property type="term" value="P:signal transduction"/>
    <property type="evidence" value="ECO:0007669"/>
    <property type="project" value="InterPro"/>
</dbReference>
<comment type="caution">
    <text evidence="5">The sequence shown here is derived from an EMBL/GenBank/DDBJ whole genome shotgun (WGS) entry which is preliminary data.</text>
</comment>
<feature type="compositionally biased region" description="Low complexity" evidence="2">
    <location>
        <begin position="332"/>
        <end position="342"/>
    </location>
</feature>
<dbReference type="RefSeq" id="XP_043048808.1">
    <property type="nucleotide sequence ID" value="XM_043191836.1"/>
</dbReference>
<dbReference type="Gene3D" id="2.30.29.30">
    <property type="entry name" value="Pleckstrin-homology domain (PH domain)/Phosphotyrosine-binding domain (PTB)"/>
    <property type="match status" value="1"/>
</dbReference>
<feature type="region of interest" description="Disordered" evidence="2">
    <location>
        <begin position="861"/>
        <end position="931"/>
    </location>
</feature>
<organism evidence="5 6">
    <name type="scientific">Scheffersomyces spartinae</name>
    <dbReference type="NCBI Taxonomy" id="45513"/>
    <lineage>
        <taxon>Eukaryota</taxon>
        <taxon>Fungi</taxon>
        <taxon>Dikarya</taxon>
        <taxon>Ascomycota</taxon>
        <taxon>Saccharomycotina</taxon>
        <taxon>Pichiomycetes</taxon>
        <taxon>Debaryomycetaceae</taxon>
        <taxon>Scheffersomyces</taxon>
    </lineage>
</organism>
<feature type="domain" description="Rho-GAP" evidence="4">
    <location>
        <begin position="964"/>
        <end position="1165"/>
    </location>
</feature>
<evidence type="ECO:0000256" key="1">
    <source>
        <dbReference type="ARBA" id="ARBA00022468"/>
    </source>
</evidence>
<dbReference type="Gene3D" id="3.30.1520.10">
    <property type="entry name" value="Phox-like domain"/>
    <property type="match status" value="1"/>
</dbReference>
<dbReference type="InterPro" id="IPR001849">
    <property type="entry name" value="PH_domain"/>
</dbReference>
<dbReference type="Gene3D" id="1.10.555.10">
    <property type="entry name" value="Rho GTPase activation protein"/>
    <property type="match status" value="1"/>
</dbReference>
<dbReference type="GO" id="GO:0005096">
    <property type="term" value="F:GTPase activator activity"/>
    <property type="evidence" value="ECO:0007669"/>
    <property type="project" value="UniProtKB-KW"/>
</dbReference>
<dbReference type="GO" id="GO:0005933">
    <property type="term" value="C:cellular bud"/>
    <property type="evidence" value="ECO:0007669"/>
    <property type="project" value="UniProtKB-ARBA"/>
</dbReference>
<feature type="compositionally biased region" description="Polar residues" evidence="2">
    <location>
        <begin position="437"/>
        <end position="453"/>
    </location>
</feature>
<dbReference type="PANTHER" id="PTHR23176">
    <property type="entry name" value="RHO/RAC/CDC GTPASE-ACTIVATING PROTEIN"/>
    <property type="match status" value="1"/>
</dbReference>
<dbReference type="InterPro" id="IPR011993">
    <property type="entry name" value="PH-like_dom_sf"/>
</dbReference>
<feature type="compositionally biased region" description="Low complexity" evidence="2">
    <location>
        <begin position="862"/>
        <end position="881"/>
    </location>
</feature>
<feature type="compositionally biased region" description="Low complexity" evidence="2">
    <location>
        <begin position="112"/>
        <end position="128"/>
    </location>
</feature>
<dbReference type="InterPro" id="IPR050729">
    <property type="entry name" value="Rho-GAP"/>
</dbReference>
<dbReference type="Pfam" id="PF00169">
    <property type="entry name" value="PH"/>
    <property type="match status" value="1"/>
</dbReference>
<dbReference type="PROSITE" id="PS50238">
    <property type="entry name" value="RHOGAP"/>
    <property type="match status" value="1"/>
</dbReference>
<feature type="compositionally biased region" description="Polar residues" evidence="2">
    <location>
        <begin position="343"/>
        <end position="363"/>
    </location>
</feature>
<dbReference type="SUPFAM" id="SSF50729">
    <property type="entry name" value="PH domain-like"/>
    <property type="match status" value="1"/>
</dbReference>
<dbReference type="GO" id="GO:0035091">
    <property type="term" value="F:phosphatidylinositol binding"/>
    <property type="evidence" value="ECO:0007669"/>
    <property type="project" value="InterPro"/>
</dbReference>
<dbReference type="InterPro" id="IPR000198">
    <property type="entry name" value="RhoGAP_dom"/>
</dbReference>
<dbReference type="InterPro" id="IPR008936">
    <property type="entry name" value="Rho_GTPase_activation_prot"/>
</dbReference>
<evidence type="ECO:0000313" key="5">
    <source>
        <dbReference type="EMBL" id="KAG7193260.1"/>
    </source>
</evidence>
<feature type="region of interest" description="Disordered" evidence="2">
    <location>
        <begin position="794"/>
        <end position="820"/>
    </location>
</feature>
<dbReference type="Proteomes" id="UP000790833">
    <property type="component" value="Unassembled WGS sequence"/>
</dbReference>
<feature type="compositionally biased region" description="Basic and acidic residues" evidence="2">
    <location>
        <begin position="143"/>
        <end position="157"/>
    </location>
</feature>
<evidence type="ECO:0000259" key="4">
    <source>
        <dbReference type="PROSITE" id="PS50238"/>
    </source>
</evidence>
<dbReference type="GO" id="GO:0005938">
    <property type="term" value="C:cell cortex"/>
    <property type="evidence" value="ECO:0007669"/>
    <property type="project" value="UniProtKB-ARBA"/>
</dbReference>
<dbReference type="SUPFAM" id="SSF64268">
    <property type="entry name" value="PX domain"/>
    <property type="match status" value="1"/>
</dbReference>
<feature type="compositionally biased region" description="Polar residues" evidence="2">
    <location>
        <begin position="293"/>
        <end position="331"/>
    </location>
</feature>
<dbReference type="EMBL" id="JAHMUF010000013">
    <property type="protein sequence ID" value="KAG7193260.1"/>
    <property type="molecule type" value="Genomic_DNA"/>
</dbReference>
<reference evidence="5" key="1">
    <citation type="submission" date="2021-03" db="EMBL/GenBank/DDBJ databases">
        <authorList>
            <person name="Palmer J.M."/>
        </authorList>
    </citation>
    <scope>NUCLEOTIDE SEQUENCE</scope>
    <source>
        <strain evidence="5">ARV_011</strain>
    </source>
</reference>
<protein>
    <submittedName>
        <fullName evidence="5">Uncharacterized protein</fullName>
    </submittedName>
</protein>
<dbReference type="SMART" id="SM00233">
    <property type="entry name" value="PH"/>
    <property type="match status" value="1"/>
</dbReference>
<feature type="compositionally biased region" description="Polar residues" evidence="2">
    <location>
        <begin position="810"/>
        <end position="819"/>
    </location>
</feature>
<dbReference type="OrthoDB" id="185175at2759"/>
<dbReference type="SMART" id="SM00324">
    <property type="entry name" value="RhoGAP"/>
    <property type="match status" value="1"/>
</dbReference>
<keyword evidence="6" id="KW-1185">Reference proteome</keyword>
<dbReference type="PANTHER" id="PTHR23176:SF129">
    <property type="entry name" value="RHO GTPASE ACTIVATING PROTEIN AT 16F, ISOFORM E-RELATED"/>
    <property type="match status" value="1"/>
</dbReference>
<name>A0A9P8AI13_9ASCO</name>
<gene>
    <name evidence="5" type="ORF">KQ657_001023</name>
</gene>
<feature type="region of interest" description="Disordered" evidence="2">
    <location>
        <begin position="504"/>
        <end position="532"/>
    </location>
</feature>
<keyword evidence="1" id="KW-0343">GTPase activation</keyword>
<dbReference type="SUPFAM" id="SSF48350">
    <property type="entry name" value="GTPase activation domain, GAP"/>
    <property type="match status" value="1"/>
</dbReference>
<feature type="region of interest" description="Disordered" evidence="2">
    <location>
        <begin position="187"/>
        <end position="215"/>
    </location>
</feature>
<dbReference type="CDD" id="cd06093">
    <property type="entry name" value="PX_domain"/>
    <property type="match status" value="1"/>
</dbReference>
<sequence length="1165" mass="128176">MSGKIIPRDREIHLDDKSNEICDDEDAVISESSPTRNGGVYNLTANTVFGGNNSKNNENDHVSPSDPLFDRANINDADFIEMLIKENQELKALQQKHQRQILMLNSRIETLESSTSSESPSNNLSKKLSNPKDETSSCFSEQRSIEEPKNDDIPQRSERRNHLNKTLPMAPSSTSISSIVSHPHTIDSSSILSEGTKSNLASESSEMLSSPIDTTSGSGIMDRAVNTGGIGATTAASSVKMAAVYQNKLIKNSSTSSIGSGSGSAGSTYKSRLKLPATLQAQGQGQQSQAQQISKRTLDSSNGSQSKSISTPQLPSLLVMNSITTPQQLQHSSRNSYKRSSSTYADSPQGDSVTPQTPRQQNKYYHDSPPIVTPYANFQTNEKPIFKSPERPSSTADGNQQHHHHLDVGSKSIGGFLSRRRRGNLTTETIHSGIGSSGTNELPRSPTKNVHTPATQVILVFQSLSDRKSIPNSPESLAVNSRHDLHGTDVHSYISSPLPNSFQHNLSSPQRSFLTDTESSKGGSESYTKNSNRSQTLGTFSVLNNSTKEEDYSKLFIKPEDFGTIMVSAISTLSLGKNEEPHCILGAVDRSTSKEMWKVKKNYIQLLALDNDIRPSLGCFGLPQLPDKSSFYSNIPTKVDMRRITIQDYFNSIFVMPHVPHLVLYALCLFLSCDIVNPLDDFRSGSAKEGYLIRKYKGFGTSWKVRWCQVDGPVLEVYDSPGGTLVELLQLQGVSIGRQSNDSVADERGYRHAFLIMESTKSTKLSSSKHFFCAESDTDRDDWITVLLQYATTPGGGDSSSSSYLEQGGTCSSMQTPTSKYDGGGGVDELDYGGYTQGSRHNNNLGTSTPTSTYEEALVADSSMLTTNTTGTGSSTGMTTMDESKERKQTSNSSKIRSLFPFGKASRNHTSDSVSATGGGDDTLVPSDGPPLNNSHEIDYYLKQMQLDDQMAKAIFGREIDYGYNLSSGVFYNRSIPSVLSRCLIYMNRTGAIYEEGIFRLSGSASTIRQLKDKFNKEYDVDLFQTSLKPDIHTVAGLFKTYLRELPSPIFGLKAYSKLNSLAHSGKSDRDIAIEYQHYINTTSDIEKLNYDVCYVIFRFLREVIAQCRNNKMNTRNMCIVFVPTLNVSVEVLIPFLVDFECIFEGGVPIPDSQREILDVNIPLF</sequence>
<feature type="domain" description="PH" evidence="3">
    <location>
        <begin position="685"/>
        <end position="792"/>
    </location>
</feature>
<dbReference type="InterPro" id="IPR001683">
    <property type="entry name" value="PX_dom"/>
</dbReference>
<evidence type="ECO:0000259" key="3">
    <source>
        <dbReference type="PROSITE" id="PS50003"/>
    </source>
</evidence>
<feature type="region of interest" description="Disordered" evidence="2">
    <location>
        <begin position="112"/>
        <end position="157"/>
    </location>
</feature>
<accession>A0A9P8AI13</accession>
<evidence type="ECO:0000313" key="6">
    <source>
        <dbReference type="Proteomes" id="UP000790833"/>
    </source>
</evidence>
<dbReference type="InterPro" id="IPR036871">
    <property type="entry name" value="PX_dom_sf"/>
</dbReference>
<dbReference type="Pfam" id="PF00620">
    <property type="entry name" value="RhoGAP"/>
    <property type="match status" value="1"/>
</dbReference>
<feature type="compositionally biased region" description="Low complexity" evidence="2">
    <location>
        <begin position="280"/>
        <end position="292"/>
    </location>
</feature>
<feature type="compositionally biased region" description="Low complexity" evidence="2">
    <location>
        <begin position="799"/>
        <end position="809"/>
    </location>
</feature>